<comment type="caution">
    <text evidence="1">The sequence shown here is derived from an EMBL/GenBank/DDBJ whole genome shotgun (WGS) entry which is preliminary data.</text>
</comment>
<organism evidence="1 2">
    <name type="scientific">Roseovarius tolerans</name>
    <dbReference type="NCBI Taxonomy" id="74031"/>
    <lineage>
        <taxon>Bacteria</taxon>
        <taxon>Pseudomonadati</taxon>
        <taxon>Pseudomonadota</taxon>
        <taxon>Alphaproteobacteria</taxon>
        <taxon>Rhodobacterales</taxon>
        <taxon>Roseobacteraceae</taxon>
        <taxon>Roseovarius</taxon>
    </lineage>
</organism>
<dbReference type="AlphaFoldDB" id="A0A0L6CSR2"/>
<gene>
    <name evidence="1" type="ORF">ROTO_27780</name>
</gene>
<dbReference type="PATRIC" id="fig|74031.6.peg.2828"/>
<sequence>MTSKNTKTESDLMNIDFFKDATDVVLEVEVNPDAAGRFESRYRALTGSNPNLGEGYQHQPNKWGLEVRVYFNSEVDMSDEFTSIDVYVEQGDRPYRKRWVYRLNDREFFWSLVEAGYRLGEN</sequence>
<dbReference type="OrthoDB" id="6182971at2"/>
<dbReference type="Proteomes" id="UP000037046">
    <property type="component" value="Unassembled WGS sequence"/>
</dbReference>
<protein>
    <submittedName>
        <fullName evidence="1">Uncharacterized protein</fullName>
    </submittedName>
</protein>
<name>A0A0L6CSR2_9RHOB</name>
<proteinExistence type="predicted"/>
<evidence type="ECO:0000313" key="1">
    <source>
        <dbReference type="EMBL" id="KNX40710.1"/>
    </source>
</evidence>
<reference evidence="2" key="1">
    <citation type="submission" date="2015-07" db="EMBL/GenBank/DDBJ databases">
        <title>Draft Genome Sequence of Roseovarius tolerans EL-164, a producer of N-Acylated Alanine Methyl Esters (NAMEs).</title>
        <authorList>
            <person name="Voget S."/>
            <person name="Bruns H."/>
            <person name="Wagner-Doebler I."/>
            <person name="Schulz S."/>
            <person name="Daniel R."/>
        </authorList>
    </citation>
    <scope>NUCLEOTIDE SEQUENCE [LARGE SCALE GENOMIC DNA]</scope>
    <source>
        <strain evidence="2">EL-164</strain>
    </source>
</reference>
<dbReference type="EMBL" id="LGVV01000043">
    <property type="protein sequence ID" value="KNX40710.1"/>
    <property type="molecule type" value="Genomic_DNA"/>
</dbReference>
<dbReference type="RefSeq" id="WP_152911674.1">
    <property type="nucleotide sequence ID" value="NZ_CP118494.1"/>
</dbReference>
<accession>A0A0L6CSR2</accession>
<evidence type="ECO:0000313" key="2">
    <source>
        <dbReference type="Proteomes" id="UP000037046"/>
    </source>
</evidence>
<keyword evidence="2" id="KW-1185">Reference proteome</keyword>